<dbReference type="InterPro" id="IPR016195">
    <property type="entry name" value="Pol/histidinol_Pase-like"/>
</dbReference>
<name>A0A382QCU6_9ZZZZ</name>
<protein>
    <recommendedName>
        <fullName evidence="2">DNA helicase UvrD</fullName>
    </recommendedName>
</protein>
<feature type="non-terminal residue" evidence="1">
    <location>
        <position position="1"/>
    </location>
</feature>
<evidence type="ECO:0008006" key="2">
    <source>
        <dbReference type="Google" id="ProtNLM"/>
    </source>
</evidence>
<reference evidence="1" key="1">
    <citation type="submission" date="2018-05" db="EMBL/GenBank/DDBJ databases">
        <authorList>
            <person name="Lanie J.A."/>
            <person name="Ng W.-L."/>
            <person name="Kazmierczak K.M."/>
            <person name="Andrzejewski T.M."/>
            <person name="Davidsen T.M."/>
            <person name="Wayne K.J."/>
            <person name="Tettelin H."/>
            <person name="Glass J.I."/>
            <person name="Rusch D."/>
            <person name="Podicherti R."/>
            <person name="Tsui H.-C.T."/>
            <person name="Winkler M.E."/>
        </authorList>
    </citation>
    <scope>NUCLEOTIDE SEQUENCE</scope>
</reference>
<feature type="non-terminal residue" evidence="1">
    <location>
        <position position="333"/>
    </location>
</feature>
<dbReference type="PANTHER" id="PTHR40084">
    <property type="entry name" value="PHOSPHOHYDROLASE, PHP FAMILY"/>
    <property type="match status" value="1"/>
</dbReference>
<sequence length="333" mass="36814">LSVEISSIYKKNDRTRKVHNVVILPDFAAADELNRRLGAIGNLKSDGRPILGLDSKDLLEICLEVRDDVLFIPAHIWTPHFAVLGSSSGFDSLEECFEELLPHIPAVETGLSSDPPMNRRLSALDRFAVVSNSDAHSPRKLAREATCFDSELSYPGILSALRERDPERFTGTIEFYPEEGKYHYDGHRKCGVCWQPKQTLAAAGLCPECGRKLTVGVRHRVEKLADRPEGAEEESERRPGFEYLIPLAEVISSSVGVGPTSKKVQTIYHTLLADLGPELDVLRTVTPDEIAGCGQPIVAEGVRRMRAGQVHIEPGFDGEFGKIQVFSKEELSQ</sequence>
<dbReference type="CDD" id="cd19067">
    <property type="entry name" value="PfuEndoQ-like"/>
    <property type="match status" value="1"/>
</dbReference>
<evidence type="ECO:0000313" key="1">
    <source>
        <dbReference type="EMBL" id="SVC83343.1"/>
    </source>
</evidence>
<gene>
    <name evidence="1" type="ORF">METZ01_LOCUS336197</name>
</gene>
<dbReference type="SUPFAM" id="SSF89550">
    <property type="entry name" value="PHP domain-like"/>
    <property type="match status" value="1"/>
</dbReference>
<dbReference type="Gene3D" id="3.20.20.140">
    <property type="entry name" value="Metal-dependent hydrolases"/>
    <property type="match status" value="1"/>
</dbReference>
<dbReference type="AlphaFoldDB" id="A0A382QCU6"/>
<dbReference type="PANTHER" id="PTHR40084:SF1">
    <property type="entry name" value="PHOSPHOTRANSFERASE"/>
    <property type="match status" value="1"/>
</dbReference>
<dbReference type="EMBL" id="UINC01113613">
    <property type="protein sequence ID" value="SVC83343.1"/>
    <property type="molecule type" value="Genomic_DNA"/>
</dbReference>
<proteinExistence type="predicted"/>
<organism evidence="1">
    <name type="scientific">marine metagenome</name>
    <dbReference type="NCBI Taxonomy" id="408172"/>
    <lineage>
        <taxon>unclassified sequences</taxon>
        <taxon>metagenomes</taxon>
        <taxon>ecological metagenomes</taxon>
    </lineage>
</organism>
<accession>A0A382QCU6</accession>